<organism evidence="1 2">
    <name type="scientific">Candidatus Gottesmanbacteria bacterium CG1_02_37_22</name>
    <dbReference type="NCBI Taxonomy" id="1805209"/>
    <lineage>
        <taxon>Bacteria</taxon>
        <taxon>Candidatus Gottesmaniibacteriota</taxon>
    </lineage>
</organism>
<dbReference type="EMBL" id="MNUY01000070">
    <property type="protein sequence ID" value="OIO13036.1"/>
    <property type="molecule type" value="Genomic_DNA"/>
</dbReference>
<dbReference type="STRING" id="1805209.AUJ73_04390"/>
<accession>A0A1J4TLM4</accession>
<gene>
    <name evidence="1" type="ORF">AUJ73_04390</name>
</gene>
<proteinExistence type="predicted"/>
<dbReference type="AlphaFoldDB" id="A0A1J4TLM4"/>
<sequence>MSNIHKLPIIGKFIKTLDRDIKKYGWQDAARRIIKYTNTSLEIIGKYPKLDIILAEKGVIIVANHPFEAETIALIASLPTRKDTYLMVNAMFTGLGNSIDKHLIPVYIRHHKNPKIKKRLLKKIMDTFHPQKEYSPDIEHKKNIININKASQIVRKGGLVIIYPGRRSTDGKWFDGVGYFIKGVGKSKNTYIVQVYSEGTSNWDYLRLHPLLGKILPKVKIYFSRELPINKFISENAKEIKNKLEDNYCKWLSTIGKNN</sequence>
<dbReference type="Proteomes" id="UP000183120">
    <property type="component" value="Unassembled WGS sequence"/>
</dbReference>
<comment type="caution">
    <text evidence="1">The sequence shown here is derived from an EMBL/GenBank/DDBJ whole genome shotgun (WGS) entry which is preliminary data.</text>
</comment>
<evidence type="ECO:0000313" key="2">
    <source>
        <dbReference type="Proteomes" id="UP000183120"/>
    </source>
</evidence>
<evidence type="ECO:0000313" key="1">
    <source>
        <dbReference type="EMBL" id="OIO13036.1"/>
    </source>
</evidence>
<evidence type="ECO:0008006" key="3">
    <source>
        <dbReference type="Google" id="ProtNLM"/>
    </source>
</evidence>
<reference evidence="1 2" key="1">
    <citation type="journal article" date="2016" name="Environ. Microbiol.">
        <title>Genomic resolution of a cold subsurface aquifer community provides metabolic insights for novel microbes adapted to high CO concentrations.</title>
        <authorList>
            <person name="Probst A.J."/>
            <person name="Castelle C.J."/>
            <person name="Singh A."/>
            <person name="Brown C.T."/>
            <person name="Anantharaman K."/>
            <person name="Sharon I."/>
            <person name="Hug L.A."/>
            <person name="Burstein D."/>
            <person name="Emerson J.B."/>
            <person name="Thomas B.C."/>
            <person name="Banfield J.F."/>
        </authorList>
    </citation>
    <scope>NUCLEOTIDE SEQUENCE [LARGE SCALE GENOMIC DNA]</scope>
    <source>
        <strain evidence="1">CG1_02_37_22</strain>
    </source>
</reference>
<protein>
    <recommendedName>
        <fullName evidence="3">Phospholipid/glycerol acyltransferase domain-containing protein</fullName>
    </recommendedName>
</protein>
<name>A0A1J4TLM4_9BACT</name>